<feature type="domain" description="Alpha/beta hydrolase fold-3" evidence="2">
    <location>
        <begin position="21"/>
        <end position="211"/>
    </location>
</feature>
<dbReference type="InterPro" id="IPR029058">
    <property type="entry name" value="AB_hydrolase_fold"/>
</dbReference>
<dbReference type="Pfam" id="PF07859">
    <property type="entry name" value="Abhydrolase_3"/>
    <property type="match status" value="1"/>
</dbReference>
<sequence>MADDHGGGLDCVPRDARAGALVHFHGGGFVTGSPWTHRCVGAWLAHVLRRIVWLCPYPLAPETTLPRQADTAALRLWQARIRFGDGLILSGDSAGALLALWAFARSGAALRPAVEATLLFYGYFGRVPVTGPERDGLGPASVRAMQDRLDPEGRMPGDAMLDPLHKDFPLPTRTVALGAARDPLLENTRALATAHPDVRVLTAQGLGHGFLSTPTQTAAGLAEVRRLSDLLR</sequence>
<evidence type="ECO:0000313" key="4">
    <source>
        <dbReference type="Proteomes" id="UP001220964"/>
    </source>
</evidence>
<comment type="caution">
    <text evidence="3">The sequence shown here is derived from an EMBL/GenBank/DDBJ whole genome shotgun (WGS) entry which is preliminary data.</text>
</comment>
<dbReference type="RefSeq" id="WP_275566689.1">
    <property type="nucleotide sequence ID" value="NZ_JARGYC010000014.1"/>
</dbReference>
<keyword evidence="4" id="KW-1185">Reference proteome</keyword>
<evidence type="ECO:0000256" key="1">
    <source>
        <dbReference type="PROSITE-ProRule" id="PRU10038"/>
    </source>
</evidence>
<dbReference type="GO" id="GO:0016787">
    <property type="term" value="F:hydrolase activity"/>
    <property type="evidence" value="ECO:0007669"/>
    <property type="project" value="UniProtKB-KW"/>
</dbReference>
<dbReference type="EMBL" id="JARGYC010000014">
    <property type="protein sequence ID" value="MDF0600548.1"/>
    <property type="molecule type" value="Genomic_DNA"/>
</dbReference>
<gene>
    <name evidence="3" type="ORF">P1J78_07395</name>
</gene>
<accession>A0AAE3T8C2</accession>
<evidence type="ECO:0000313" key="3">
    <source>
        <dbReference type="EMBL" id="MDF0600548.1"/>
    </source>
</evidence>
<dbReference type="AlphaFoldDB" id="A0AAE3T8C2"/>
<dbReference type="InterPro" id="IPR050466">
    <property type="entry name" value="Carboxylest/Gibb_receptor"/>
</dbReference>
<proteinExistence type="predicted"/>
<feature type="active site" evidence="1">
    <location>
        <position position="93"/>
    </location>
</feature>
<reference evidence="3" key="1">
    <citation type="submission" date="2023-03" db="EMBL/GenBank/DDBJ databases">
        <title>Multiphase analysis and comparison of six strains from genera Psychromarinibacter, Lutimaribacter, and Maritimibacter, including a novel species: Psychromarinibacter sediminicola sp. nov.</title>
        <authorList>
            <person name="Wang Y.-H."/>
            <person name="Ye M.-Q."/>
            <person name="Du Z.-J."/>
        </authorList>
    </citation>
    <scope>NUCLEOTIDE SEQUENCE</scope>
    <source>
        <strain evidence="3">C21-152</strain>
    </source>
</reference>
<dbReference type="PANTHER" id="PTHR23024:SF24">
    <property type="entry name" value="ALPHA_BETA HYDROLASE FOLD-3 DOMAIN-CONTAINING PROTEIN"/>
    <property type="match status" value="1"/>
</dbReference>
<dbReference type="InterPro" id="IPR013094">
    <property type="entry name" value="AB_hydrolase_3"/>
</dbReference>
<dbReference type="PANTHER" id="PTHR23024">
    <property type="entry name" value="ARYLACETAMIDE DEACETYLASE"/>
    <property type="match status" value="1"/>
</dbReference>
<name>A0AAE3T8C2_9RHOB</name>
<dbReference type="Gene3D" id="3.40.50.1820">
    <property type="entry name" value="alpha/beta hydrolase"/>
    <property type="match status" value="1"/>
</dbReference>
<dbReference type="PROSITE" id="PS01174">
    <property type="entry name" value="LIPASE_GDXG_SER"/>
    <property type="match status" value="1"/>
</dbReference>
<dbReference type="Proteomes" id="UP001220964">
    <property type="component" value="Unassembled WGS sequence"/>
</dbReference>
<evidence type="ECO:0000259" key="2">
    <source>
        <dbReference type="Pfam" id="PF07859"/>
    </source>
</evidence>
<dbReference type="InterPro" id="IPR033140">
    <property type="entry name" value="Lipase_GDXG_put_SER_AS"/>
</dbReference>
<dbReference type="SUPFAM" id="SSF53474">
    <property type="entry name" value="alpha/beta-Hydrolases"/>
    <property type="match status" value="1"/>
</dbReference>
<protein>
    <submittedName>
        <fullName evidence="3">Alpha/beta hydrolase</fullName>
    </submittedName>
</protein>
<organism evidence="3 4">
    <name type="scientific">Psychromarinibacter sediminicola</name>
    <dbReference type="NCBI Taxonomy" id="3033385"/>
    <lineage>
        <taxon>Bacteria</taxon>
        <taxon>Pseudomonadati</taxon>
        <taxon>Pseudomonadota</taxon>
        <taxon>Alphaproteobacteria</taxon>
        <taxon>Rhodobacterales</taxon>
        <taxon>Paracoccaceae</taxon>
        <taxon>Psychromarinibacter</taxon>
    </lineage>
</organism>
<keyword evidence="3" id="KW-0378">Hydrolase</keyword>